<dbReference type="GO" id="GO:0016853">
    <property type="term" value="F:isomerase activity"/>
    <property type="evidence" value="ECO:0007669"/>
    <property type="project" value="UniProtKB-KW"/>
</dbReference>
<evidence type="ECO:0000256" key="1">
    <source>
        <dbReference type="ARBA" id="ARBA00004418"/>
    </source>
</evidence>
<dbReference type="Proteomes" id="UP000186079">
    <property type="component" value="Unassembled WGS sequence"/>
</dbReference>
<feature type="domain" description="Thioredoxin-like fold" evidence="9">
    <location>
        <begin position="115"/>
        <end position="233"/>
    </location>
</feature>
<dbReference type="EMBL" id="FTMC01000007">
    <property type="protein sequence ID" value="SIQ52215.1"/>
    <property type="molecule type" value="Genomic_DNA"/>
</dbReference>
<dbReference type="SUPFAM" id="SSF52833">
    <property type="entry name" value="Thioredoxin-like"/>
    <property type="match status" value="1"/>
</dbReference>
<feature type="domain" description="Disulphide bond isomerase DsbC/G N-terminal" evidence="8">
    <location>
        <begin position="20"/>
        <end position="90"/>
    </location>
</feature>
<evidence type="ECO:0000259" key="9">
    <source>
        <dbReference type="Pfam" id="PF13098"/>
    </source>
</evidence>
<evidence type="ECO:0000256" key="5">
    <source>
        <dbReference type="ARBA" id="ARBA00023157"/>
    </source>
</evidence>
<reference evidence="10 12" key="1">
    <citation type="submission" date="2014-11" db="EMBL/GenBank/DDBJ databases">
        <title>Genome sequence of Pseudomonas tuomuerensis JCM 14085.</title>
        <authorList>
            <person name="Shin S.-K."/>
            <person name="Yi H."/>
        </authorList>
    </citation>
    <scope>NUCLEOTIDE SEQUENCE [LARGE SCALE GENOMIC DNA]</scope>
    <source>
        <strain evidence="10 12">JCM 14085</strain>
    </source>
</reference>
<keyword evidence="12" id="KW-1185">Reference proteome</keyword>
<accession>A0A0B2DAZ1</accession>
<dbReference type="Pfam" id="PF13098">
    <property type="entry name" value="Thioredoxin_2"/>
    <property type="match status" value="1"/>
</dbReference>
<name>A0A0B3BWV5_9PSED</name>
<dbReference type="SUPFAM" id="SSF54423">
    <property type="entry name" value="DsbC/DsbG N-terminal domain-like"/>
    <property type="match status" value="1"/>
</dbReference>
<keyword evidence="3 7" id="KW-0732">Signal</keyword>
<evidence type="ECO:0000259" key="8">
    <source>
        <dbReference type="Pfam" id="PF10411"/>
    </source>
</evidence>
<accession>A0A0B3BWV5</accession>
<dbReference type="OrthoDB" id="12976at2"/>
<dbReference type="PANTHER" id="PTHR35272:SF3">
    <property type="entry name" value="THIOL:DISULFIDE INTERCHANGE PROTEIN DSBC"/>
    <property type="match status" value="1"/>
</dbReference>
<proteinExistence type="inferred from homology"/>
<organism evidence="10 12">
    <name type="scientific">Pseudomonas flexibilis</name>
    <dbReference type="NCBI Taxonomy" id="706570"/>
    <lineage>
        <taxon>Bacteria</taxon>
        <taxon>Pseudomonadati</taxon>
        <taxon>Pseudomonadota</taxon>
        <taxon>Gammaproteobacteria</taxon>
        <taxon>Pseudomonadales</taxon>
        <taxon>Pseudomonadaceae</taxon>
        <taxon>Pseudomonas</taxon>
    </lineage>
</organism>
<dbReference type="STRING" id="706570.PT85_05620"/>
<evidence type="ECO:0000256" key="4">
    <source>
        <dbReference type="ARBA" id="ARBA00022764"/>
    </source>
</evidence>
<dbReference type="InterPro" id="IPR009094">
    <property type="entry name" value="DiS-bond_isomerase_DsbC/G_N_sf"/>
</dbReference>
<keyword evidence="5" id="KW-1015">Disulfide bond</keyword>
<dbReference type="AlphaFoldDB" id="A0A0B3BWV5"/>
<evidence type="ECO:0000313" key="10">
    <source>
        <dbReference type="EMBL" id="KHO65541.1"/>
    </source>
</evidence>
<dbReference type="Pfam" id="PF10411">
    <property type="entry name" value="DsbC_N"/>
    <property type="match status" value="1"/>
</dbReference>
<comment type="similarity">
    <text evidence="2 7">Belongs to the thioredoxin family. DsbC subfamily.</text>
</comment>
<gene>
    <name evidence="10" type="ORF">PT85_05620</name>
    <name evidence="11" type="ORF">SAMN05421672_10778</name>
</gene>
<evidence type="ECO:0000256" key="7">
    <source>
        <dbReference type="RuleBase" id="RU364038"/>
    </source>
</evidence>
<dbReference type="InterPro" id="IPR033954">
    <property type="entry name" value="DiS-bond_Isoase_DsbC/G"/>
</dbReference>
<dbReference type="CDD" id="cd03020">
    <property type="entry name" value="DsbA_DsbC_DsbG"/>
    <property type="match status" value="1"/>
</dbReference>
<sequence length="241" mass="26314">MRCSSLFAALALTVAAPLAQAADAEQAIRKTLNTLQPDLKVESVSASPLKGLHQVQLEGGRVLYMSEDGQYLMQGYLYQMRDGQMVNLTEQAENVAVARQLNALPRNEMVIFAPKNPKTHITVFTDTDCGYCQLLHKEVAELNRQGVEVRYLAYPRAGVGSPTYETLVSVWCAKNPQEAMNQAKARKKVPAATCENPVAKQFELGQRIGVQGTPAIFLANGQLIPGYQPADKLGPTALQAR</sequence>
<dbReference type="Gene3D" id="3.40.30.10">
    <property type="entry name" value="Glutaredoxin"/>
    <property type="match status" value="1"/>
</dbReference>
<evidence type="ECO:0000313" key="11">
    <source>
        <dbReference type="EMBL" id="SIQ52215.1"/>
    </source>
</evidence>
<feature type="signal peptide" evidence="7">
    <location>
        <begin position="1"/>
        <end position="21"/>
    </location>
</feature>
<keyword evidence="10" id="KW-0413">Isomerase</keyword>
<dbReference type="InterPro" id="IPR018950">
    <property type="entry name" value="DiS-bond_isomerase_DsbC/G_N"/>
</dbReference>
<dbReference type="PANTHER" id="PTHR35272">
    <property type="entry name" value="THIOL:DISULFIDE INTERCHANGE PROTEIN DSBC-RELATED"/>
    <property type="match status" value="1"/>
</dbReference>
<comment type="subcellular location">
    <subcellularLocation>
        <location evidence="1 7">Periplasm</location>
    </subcellularLocation>
</comment>
<keyword evidence="4 7" id="KW-0574">Periplasm</keyword>
<feature type="chain" id="PRO_5015017846" description="Thiol:disulfide interchange protein" evidence="7">
    <location>
        <begin position="22"/>
        <end position="241"/>
    </location>
</feature>
<evidence type="ECO:0000313" key="13">
    <source>
        <dbReference type="Proteomes" id="UP000186079"/>
    </source>
</evidence>
<keyword evidence="6 7" id="KW-0676">Redox-active center</keyword>
<dbReference type="GO" id="GO:0042597">
    <property type="term" value="C:periplasmic space"/>
    <property type="evidence" value="ECO:0007669"/>
    <property type="project" value="UniProtKB-SubCell"/>
</dbReference>
<evidence type="ECO:0000256" key="6">
    <source>
        <dbReference type="ARBA" id="ARBA00023284"/>
    </source>
</evidence>
<dbReference type="RefSeq" id="WP_027591241.1">
    <property type="nucleotide sequence ID" value="NZ_FMUP01000001.1"/>
</dbReference>
<dbReference type="PATRIC" id="fig|706570.3.peg.1353"/>
<reference evidence="11 13" key="2">
    <citation type="submission" date="2017-01" db="EMBL/GenBank/DDBJ databases">
        <authorList>
            <person name="Mah S.A."/>
            <person name="Swanson W.J."/>
            <person name="Moy G.W."/>
            <person name="Vacquier V.D."/>
        </authorList>
    </citation>
    <scope>NUCLEOTIDE SEQUENCE [LARGE SCALE GENOMIC DNA]</scope>
    <source>
        <strain evidence="11 13">ATCC 29606</strain>
    </source>
</reference>
<dbReference type="Gene3D" id="3.10.450.70">
    <property type="entry name" value="Disulphide bond isomerase, DsbC/G, N-terminal"/>
    <property type="match status" value="1"/>
</dbReference>
<dbReference type="EMBL" id="JTAK01000002">
    <property type="protein sequence ID" value="KHO65541.1"/>
    <property type="molecule type" value="Genomic_DNA"/>
</dbReference>
<dbReference type="InterPro" id="IPR012336">
    <property type="entry name" value="Thioredoxin-like_fold"/>
</dbReference>
<protein>
    <recommendedName>
        <fullName evidence="7">Thiol:disulfide interchange protein</fullName>
    </recommendedName>
</protein>
<evidence type="ECO:0000256" key="2">
    <source>
        <dbReference type="ARBA" id="ARBA00009813"/>
    </source>
</evidence>
<dbReference type="InterPro" id="IPR036249">
    <property type="entry name" value="Thioredoxin-like_sf"/>
</dbReference>
<evidence type="ECO:0000256" key="3">
    <source>
        <dbReference type="ARBA" id="ARBA00022729"/>
    </source>
</evidence>
<dbReference type="Proteomes" id="UP000030980">
    <property type="component" value="Unassembled WGS sequence"/>
</dbReference>
<comment type="function">
    <text evidence="7">Required for disulfide bond formation in some periplasmic proteins. Acts by transferring its disulfide bond to other proteins and is reduced in the process.</text>
</comment>
<dbReference type="InterPro" id="IPR051470">
    <property type="entry name" value="Thiol:disulfide_interchange"/>
</dbReference>
<evidence type="ECO:0000313" key="12">
    <source>
        <dbReference type="Proteomes" id="UP000030980"/>
    </source>
</evidence>